<keyword evidence="1" id="KW-0812">Transmembrane</keyword>
<organism evidence="2 3">
    <name type="scientific">Streptomyces agglomeratus</name>
    <dbReference type="NCBI Taxonomy" id="285458"/>
    <lineage>
        <taxon>Bacteria</taxon>
        <taxon>Bacillati</taxon>
        <taxon>Actinomycetota</taxon>
        <taxon>Actinomycetes</taxon>
        <taxon>Kitasatosporales</taxon>
        <taxon>Streptomycetaceae</taxon>
        <taxon>Streptomyces</taxon>
    </lineage>
</organism>
<name>A0A1E5P1E8_9ACTN</name>
<keyword evidence="3" id="KW-1185">Reference proteome</keyword>
<sequence length="91" mass="9757">MFQSGESVRTRCARGLRGGLWRFVQVSAATVLTSLQPLLLGVLLLVVIPRGLYGVIAARIDYRVHERIISASQCPRAGNPRAADVGAGLDV</sequence>
<dbReference type="AlphaFoldDB" id="A0A1E5P1E8"/>
<feature type="transmembrane region" description="Helical" evidence="1">
    <location>
        <begin position="38"/>
        <end position="58"/>
    </location>
</feature>
<keyword evidence="1" id="KW-0472">Membrane</keyword>
<evidence type="ECO:0000313" key="2">
    <source>
        <dbReference type="EMBL" id="OEJ23346.1"/>
    </source>
</evidence>
<dbReference type="Proteomes" id="UP000095759">
    <property type="component" value="Unassembled WGS sequence"/>
</dbReference>
<protein>
    <submittedName>
        <fullName evidence="2">Uncharacterized protein</fullName>
    </submittedName>
</protein>
<comment type="caution">
    <text evidence="2">The sequence shown here is derived from an EMBL/GenBank/DDBJ whole genome shotgun (WGS) entry which is preliminary data.</text>
</comment>
<dbReference type="EMBL" id="MEHJ01000001">
    <property type="protein sequence ID" value="OEJ23346.1"/>
    <property type="molecule type" value="Genomic_DNA"/>
</dbReference>
<evidence type="ECO:0000256" key="1">
    <source>
        <dbReference type="SAM" id="Phobius"/>
    </source>
</evidence>
<reference evidence="2 3" key="1">
    <citation type="submission" date="2016-08" db="EMBL/GenBank/DDBJ databases">
        <title>Complete genome sequence of Streptomyces agglomeratus strain 6-3-2, a novel anti-MRSA actinomycete isolated from Wuli of Tebit, China.</title>
        <authorList>
            <person name="Chen X."/>
        </authorList>
    </citation>
    <scope>NUCLEOTIDE SEQUENCE [LARGE SCALE GENOMIC DNA]</scope>
    <source>
        <strain evidence="2 3">6-3-2</strain>
    </source>
</reference>
<gene>
    <name evidence="2" type="ORF">AS594_01350</name>
</gene>
<keyword evidence="1" id="KW-1133">Transmembrane helix</keyword>
<proteinExistence type="predicted"/>
<accession>A0A1E5P1E8</accession>
<evidence type="ECO:0000313" key="3">
    <source>
        <dbReference type="Proteomes" id="UP000095759"/>
    </source>
</evidence>